<keyword evidence="2" id="KW-0067">ATP-binding</keyword>
<reference evidence="4 5" key="1">
    <citation type="submission" date="2020-08" db="EMBL/GenBank/DDBJ databases">
        <title>Genomic Encyclopedia of Type Strains, Phase IV (KMG-IV): sequencing the most valuable type-strain genomes for metagenomic binning, comparative biology and taxonomic classification.</title>
        <authorList>
            <person name="Goeker M."/>
        </authorList>
    </citation>
    <scope>NUCLEOTIDE SEQUENCE [LARGE SCALE GENOMIC DNA]</scope>
    <source>
        <strain evidence="4 5">DSM 29781</strain>
    </source>
</reference>
<evidence type="ECO:0000256" key="1">
    <source>
        <dbReference type="ARBA" id="ARBA00022741"/>
    </source>
</evidence>
<name>A0A7W8HHS7_9BURK</name>
<dbReference type="PANTHER" id="PTHR33540">
    <property type="entry name" value="TRNA THREONYLCARBAMOYLADENOSINE BIOSYNTHESIS PROTEIN TSAE"/>
    <property type="match status" value="1"/>
</dbReference>
<evidence type="ECO:0000313" key="5">
    <source>
        <dbReference type="Proteomes" id="UP000532440"/>
    </source>
</evidence>
<dbReference type="GO" id="GO:0005524">
    <property type="term" value="F:ATP binding"/>
    <property type="evidence" value="ECO:0007669"/>
    <property type="project" value="UniProtKB-KW"/>
</dbReference>
<gene>
    <name evidence="4" type="ORF">HNQ70_002121</name>
</gene>
<comment type="caution">
    <text evidence="4">The sequence shown here is derived from an EMBL/GenBank/DDBJ whole genome shotgun (WGS) entry which is preliminary data.</text>
</comment>
<evidence type="ECO:0000256" key="2">
    <source>
        <dbReference type="ARBA" id="ARBA00022840"/>
    </source>
</evidence>
<dbReference type="EMBL" id="JACHGB010000004">
    <property type="protein sequence ID" value="MBB5272107.1"/>
    <property type="molecule type" value="Genomic_DNA"/>
</dbReference>
<dbReference type="InterPro" id="IPR011009">
    <property type="entry name" value="Kinase-like_dom_sf"/>
</dbReference>
<proteinExistence type="predicted"/>
<evidence type="ECO:0000313" key="4">
    <source>
        <dbReference type="EMBL" id="MBB5272107.1"/>
    </source>
</evidence>
<dbReference type="SUPFAM" id="SSF56112">
    <property type="entry name" value="Protein kinase-like (PK-like)"/>
    <property type="match status" value="1"/>
</dbReference>
<dbReference type="AlphaFoldDB" id="A0A7W8HHS7"/>
<sequence length="348" mass="39426">MTVSPAAPGADARLEQLLGWLAALSPEWALSTGSIRPASNDASFRRYFRIDSGHPSHHSLIAMDAPPPMEDCRPFVAVARLFGEAGVRVPEVLEANLDAGFLLLTDFGNETYLDVIDETNADALHADASRALVSLQAASRPSALPDYDRELLLRELTLYPDWYLARHKQAQLTDDDRNALQRTFELLLASSLAQPRVFVHRDYHSRNLMRLDDSTGPGVLDFQDAVYGPVTYDLASLLRDAYLSWPEEREIDWAIRHWERARKASLPVAADFGEFYRDFEWMGLQRHLKVLGIFARLWHRDGKDRYLADLPRVLAYVVRTASRYTALTPLARLIDRIEGREATIGYTF</sequence>
<dbReference type="Gene3D" id="3.90.1200.10">
    <property type="match status" value="1"/>
</dbReference>
<protein>
    <recommendedName>
        <fullName evidence="3">Aminoglycoside phosphotransferase domain-containing protein</fullName>
    </recommendedName>
</protein>
<dbReference type="RefSeq" id="WP_183967202.1">
    <property type="nucleotide sequence ID" value="NZ_BAABEW010000002.1"/>
</dbReference>
<dbReference type="Gene3D" id="3.30.200.20">
    <property type="entry name" value="Phosphorylase Kinase, domain 1"/>
    <property type="match status" value="1"/>
</dbReference>
<accession>A0A7W8HHS7</accession>
<dbReference type="PANTHER" id="PTHR33540:SF1">
    <property type="entry name" value="N-ACETYLMURAMATE_N-ACETYLGLUCOSAMINE KINASE"/>
    <property type="match status" value="1"/>
</dbReference>
<organism evidence="4 5">
    <name type="scientific">Quisquiliibacterium transsilvanicum</name>
    <dbReference type="NCBI Taxonomy" id="1549638"/>
    <lineage>
        <taxon>Bacteria</taxon>
        <taxon>Pseudomonadati</taxon>
        <taxon>Pseudomonadota</taxon>
        <taxon>Betaproteobacteria</taxon>
        <taxon>Burkholderiales</taxon>
        <taxon>Burkholderiaceae</taxon>
        <taxon>Quisquiliibacterium</taxon>
    </lineage>
</organism>
<keyword evidence="5" id="KW-1185">Reference proteome</keyword>
<dbReference type="InterPro" id="IPR002575">
    <property type="entry name" value="Aminoglycoside_PTrfase"/>
</dbReference>
<evidence type="ECO:0000259" key="3">
    <source>
        <dbReference type="Pfam" id="PF01636"/>
    </source>
</evidence>
<feature type="domain" description="Aminoglycoside phosphotransferase" evidence="3">
    <location>
        <begin position="35"/>
        <end position="260"/>
    </location>
</feature>
<dbReference type="Pfam" id="PF01636">
    <property type="entry name" value="APH"/>
    <property type="match status" value="1"/>
</dbReference>
<keyword evidence="1" id="KW-0547">Nucleotide-binding</keyword>
<dbReference type="Proteomes" id="UP000532440">
    <property type="component" value="Unassembled WGS sequence"/>
</dbReference>